<dbReference type="Proteomes" id="UP000288587">
    <property type="component" value="Unassembled WGS sequence"/>
</dbReference>
<dbReference type="RefSeq" id="WP_127682743.1">
    <property type="nucleotide sequence ID" value="NZ_SACM01000002.1"/>
</dbReference>
<comment type="caution">
    <text evidence="1">The sequence shown here is derived from an EMBL/GenBank/DDBJ whole genome shotgun (WGS) entry which is preliminary data.</text>
</comment>
<protein>
    <submittedName>
        <fullName evidence="1">Uncharacterized protein</fullName>
    </submittedName>
</protein>
<accession>A0A3S2UEY5</accession>
<keyword evidence="2" id="KW-1185">Reference proteome</keyword>
<dbReference type="EMBL" id="SACM01000002">
    <property type="protein sequence ID" value="RVT86248.1"/>
    <property type="molecule type" value="Genomic_DNA"/>
</dbReference>
<evidence type="ECO:0000313" key="2">
    <source>
        <dbReference type="Proteomes" id="UP000288587"/>
    </source>
</evidence>
<name>A0A3S2UEY5_9BURK</name>
<evidence type="ECO:0000313" key="1">
    <source>
        <dbReference type="EMBL" id="RVT86248.1"/>
    </source>
</evidence>
<gene>
    <name evidence="1" type="ORF">EOD73_09455</name>
</gene>
<sequence>MPNNQPNETQDSTALFRAAMRMLEQLVSELPAQKHKQLASAIEGGATVHMRLVLPVGHALPDAAFDLLLPDGQRIELATVNVEPMRHH</sequence>
<dbReference type="AlphaFoldDB" id="A0A3S2UEY5"/>
<proteinExistence type="predicted"/>
<reference evidence="1 2" key="1">
    <citation type="submission" date="2019-01" db="EMBL/GenBank/DDBJ databases">
        <authorList>
            <person name="Chen W.-M."/>
        </authorList>
    </citation>
    <scope>NUCLEOTIDE SEQUENCE [LARGE SCALE GENOMIC DNA]</scope>
    <source>
        <strain evidence="1 2">CCP-18</strain>
    </source>
</reference>
<organism evidence="1 2">
    <name type="scientific">Inhella crocodyli</name>
    <dbReference type="NCBI Taxonomy" id="2499851"/>
    <lineage>
        <taxon>Bacteria</taxon>
        <taxon>Pseudomonadati</taxon>
        <taxon>Pseudomonadota</taxon>
        <taxon>Betaproteobacteria</taxon>
        <taxon>Burkholderiales</taxon>
        <taxon>Sphaerotilaceae</taxon>
        <taxon>Inhella</taxon>
    </lineage>
</organism>